<gene>
    <name evidence="2" type="ORF">UFOPK3752_02435</name>
    <name evidence="3" type="ORF">UFOPK4150_02488</name>
</gene>
<evidence type="ECO:0000313" key="3">
    <source>
        <dbReference type="EMBL" id="CAB5041350.1"/>
    </source>
</evidence>
<sequence>MSTSFGLSFQPPAYAPRPEAEIEAEFELDLNAPDIFPPDSDGAPPLRMTKGARASTNADGITDQALRETIANPEDIEPDAAGQGRLRLRRGSMIVVVARDGMILSVRDRKGRRRN</sequence>
<organism evidence="3">
    <name type="scientific">freshwater metagenome</name>
    <dbReference type="NCBI Taxonomy" id="449393"/>
    <lineage>
        <taxon>unclassified sequences</taxon>
        <taxon>metagenomes</taxon>
        <taxon>ecological metagenomes</taxon>
    </lineage>
</organism>
<dbReference type="EMBL" id="CAFBPU010000100">
    <property type="protein sequence ID" value="CAB5041350.1"/>
    <property type="molecule type" value="Genomic_DNA"/>
</dbReference>
<evidence type="ECO:0000313" key="2">
    <source>
        <dbReference type="EMBL" id="CAB4963267.1"/>
    </source>
</evidence>
<dbReference type="AlphaFoldDB" id="A0A6J7SM51"/>
<proteinExistence type="predicted"/>
<reference evidence="3" key="1">
    <citation type="submission" date="2020-05" db="EMBL/GenBank/DDBJ databases">
        <authorList>
            <person name="Chiriac C."/>
            <person name="Salcher M."/>
            <person name="Ghai R."/>
            <person name="Kavagutti S V."/>
        </authorList>
    </citation>
    <scope>NUCLEOTIDE SEQUENCE</scope>
</reference>
<feature type="region of interest" description="Disordered" evidence="1">
    <location>
        <begin position="32"/>
        <end position="60"/>
    </location>
</feature>
<evidence type="ECO:0000256" key="1">
    <source>
        <dbReference type="SAM" id="MobiDB-lite"/>
    </source>
</evidence>
<accession>A0A6J7SM51</accession>
<dbReference type="EMBL" id="CAFBND010000192">
    <property type="protein sequence ID" value="CAB4963267.1"/>
    <property type="molecule type" value="Genomic_DNA"/>
</dbReference>
<protein>
    <submittedName>
        <fullName evidence="3">Unannotated protein</fullName>
    </submittedName>
</protein>
<name>A0A6J7SM51_9ZZZZ</name>